<gene>
    <name evidence="1" type="ORF">GSOID_T00025717001</name>
</gene>
<dbReference type="AlphaFoldDB" id="E4Z2X6"/>
<evidence type="ECO:0000313" key="1">
    <source>
        <dbReference type="EMBL" id="CBY42054.1"/>
    </source>
</evidence>
<name>E4Z2X6_OIKDI</name>
<feature type="non-terminal residue" evidence="1">
    <location>
        <position position="1"/>
    </location>
</feature>
<organism evidence="1">
    <name type="scientific">Oikopleura dioica</name>
    <name type="common">Tunicate</name>
    <dbReference type="NCBI Taxonomy" id="34765"/>
    <lineage>
        <taxon>Eukaryota</taxon>
        <taxon>Metazoa</taxon>
        <taxon>Chordata</taxon>
        <taxon>Tunicata</taxon>
        <taxon>Appendicularia</taxon>
        <taxon>Copelata</taxon>
        <taxon>Oikopleuridae</taxon>
        <taxon>Oikopleura</taxon>
    </lineage>
</organism>
<dbReference type="EMBL" id="FN656834">
    <property type="protein sequence ID" value="CBY42054.1"/>
    <property type="molecule type" value="Genomic_DNA"/>
</dbReference>
<sequence length="77" mass="8724">STSTAKATTTIIERSRLRNGRREFLQNRGSEREKQWTSFKKDETQEVNFKSRGGGDEINDNDKRAISNATSGVFILS</sequence>
<dbReference type="Proteomes" id="UP000011014">
    <property type="component" value="Unassembled WGS sequence"/>
</dbReference>
<reference evidence="1" key="1">
    <citation type="journal article" date="2010" name="Science">
        <title>Plasticity of animal genome architecture unmasked by rapid evolution of a pelagic tunicate.</title>
        <authorList>
            <person name="Denoeud F."/>
            <person name="Henriet S."/>
            <person name="Mungpakdee S."/>
            <person name="Aury J.M."/>
            <person name="Da Silva C."/>
            <person name="Brinkmann H."/>
            <person name="Mikhaleva J."/>
            <person name="Olsen L.C."/>
            <person name="Jubin C."/>
            <person name="Canestro C."/>
            <person name="Bouquet J.M."/>
            <person name="Danks G."/>
            <person name="Poulain J."/>
            <person name="Campsteijn C."/>
            <person name="Adamski M."/>
            <person name="Cross I."/>
            <person name="Yadetie F."/>
            <person name="Muffato M."/>
            <person name="Louis A."/>
            <person name="Butcher S."/>
            <person name="Tsagkogeorga G."/>
            <person name="Konrad A."/>
            <person name="Singh S."/>
            <person name="Jensen M.F."/>
            <person name="Cong E.H."/>
            <person name="Eikeseth-Otteraa H."/>
            <person name="Noel B."/>
            <person name="Anthouard V."/>
            <person name="Porcel B.M."/>
            <person name="Kachouri-Lafond R."/>
            <person name="Nishino A."/>
            <person name="Ugolini M."/>
            <person name="Chourrout P."/>
            <person name="Nishida H."/>
            <person name="Aasland R."/>
            <person name="Huzurbazar S."/>
            <person name="Westhof E."/>
            <person name="Delsuc F."/>
            <person name="Lehrach H."/>
            <person name="Reinhardt R."/>
            <person name="Weissenbach J."/>
            <person name="Roy S.W."/>
            <person name="Artiguenave F."/>
            <person name="Postlethwait J.H."/>
            <person name="Manak J.R."/>
            <person name="Thompson E.M."/>
            <person name="Jaillon O."/>
            <person name="Du Pasquier L."/>
            <person name="Boudinot P."/>
            <person name="Liberles D.A."/>
            <person name="Volff J.N."/>
            <person name="Philippe H."/>
            <person name="Lenhard B."/>
            <person name="Roest Crollius H."/>
            <person name="Wincker P."/>
            <person name="Chourrout D."/>
        </authorList>
    </citation>
    <scope>NUCLEOTIDE SEQUENCE [LARGE SCALE GENOMIC DNA]</scope>
</reference>
<protein>
    <submittedName>
        <fullName evidence="1">Uncharacterized protein</fullName>
    </submittedName>
</protein>
<proteinExistence type="predicted"/>
<accession>E4Z2X6</accession>